<keyword evidence="2" id="KW-0813">Transport</keyword>
<comment type="caution">
    <text evidence="6">The sequence shown here is derived from an EMBL/GenBank/DDBJ whole genome shotgun (WGS) entry which is preliminary data.</text>
</comment>
<dbReference type="PANTHER" id="PTHR43335">
    <property type="entry name" value="ABC TRANSPORTER, ATP-BINDING PROTEIN"/>
    <property type="match status" value="1"/>
</dbReference>
<evidence type="ECO:0000256" key="2">
    <source>
        <dbReference type="ARBA" id="ARBA00022448"/>
    </source>
</evidence>
<organism evidence="6 7">
    <name type="scientific">Secundilactobacillus collinoides DSM 20515 = JCM 1123</name>
    <dbReference type="NCBI Taxonomy" id="1423733"/>
    <lineage>
        <taxon>Bacteria</taxon>
        <taxon>Bacillati</taxon>
        <taxon>Bacillota</taxon>
        <taxon>Bacilli</taxon>
        <taxon>Lactobacillales</taxon>
        <taxon>Lactobacillaceae</taxon>
        <taxon>Secundilactobacillus</taxon>
    </lineage>
</organism>
<name>A0A0R2B747_SECCO</name>
<protein>
    <submittedName>
        <fullName evidence="6">ABC transporter, ATP-binding protein</fullName>
    </submittedName>
</protein>
<dbReference type="PATRIC" id="fig|1423733.4.peg.1273"/>
<sequence>MGDILTVHDLNKSFGSKHVLHDVDFKVGEGRIVGLIGPNGAGKSTIMKTILGLINYESGVIQVAGQTVTPTSHAALANVGALIEYPGLYPYLTGWDHLDLFANGDHQLIHIQRIISKLNMDDFIKRLARGYSVGMKQKLGVAMALVNEPSLVILDEPMNGLDPQSIKDLRDLIIEESQKGTSFLISSHILSELEKLAQDVLILDKGKIVSSTTMHQLLVSQGRNTIFLQTSDDPKARELLQAASFELDKGPQVRITDQADDTLAKALRTLIDAGLDVNDMQREEGTLESSLLDLLAKDRVDD</sequence>
<feature type="domain" description="ABC transporter" evidence="5">
    <location>
        <begin position="5"/>
        <end position="230"/>
    </location>
</feature>
<dbReference type="RefSeq" id="WP_054761907.1">
    <property type="nucleotide sequence ID" value="NZ_AYYR01000124.1"/>
</dbReference>
<dbReference type="Proteomes" id="UP000051845">
    <property type="component" value="Unassembled WGS sequence"/>
</dbReference>
<dbReference type="GO" id="GO:0016887">
    <property type="term" value="F:ATP hydrolysis activity"/>
    <property type="evidence" value="ECO:0007669"/>
    <property type="project" value="InterPro"/>
</dbReference>
<dbReference type="SMART" id="SM00382">
    <property type="entry name" value="AAA"/>
    <property type="match status" value="1"/>
</dbReference>
<gene>
    <name evidence="6" type="ORF">FC82_GL001205</name>
</gene>
<dbReference type="InterPro" id="IPR003593">
    <property type="entry name" value="AAA+_ATPase"/>
</dbReference>
<keyword evidence="4 6" id="KW-0067">ATP-binding</keyword>
<proteinExistence type="inferred from homology"/>
<dbReference type="STRING" id="33960.TY91_14720"/>
<dbReference type="SUPFAM" id="SSF52540">
    <property type="entry name" value="P-loop containing nucleoside triphosphate hydrolases"/>
    <property type="match status" value="1"/>
</dbReference>
<evidence type="ECO:0000313" key="7">
    <source>
        <dbReference type="Proteomes" id="UP000051845"/>
    </source>
</evidence>
<dbReference type="InterPro" id="IPR003439">
    <property type="entry name" value="ABC_transporter-like_ATP-bd"/>
</dbReference>
<dbReference type="Gene3D" id="3.40.50.300">
    <property type="entry name" value="P-loop containing nucleotide triphosphate hydrolases"/>
    <property type="match status" value="1"/>
</dbReference>
<comment type="similarity">
    <text evidence="1">Belongs to the ABC transporter superfamily.</text>
</comment>
<accession>A0A0R2B747</accession>
<evidence type="ECO:0000313" key="6">
    <source>
        <dbReference type="EMBL" id="KRM73764.1"/>
    </source>
</evidence>
<evidence type="ECO:0000259" key="5">
    <source>
        <dbReference type="PROSITE" id="PS50893"/>
    </source>
</evidence>
<dbReference type="PROSITE" id="PS00211">
    <property type="entry name" value="ABC_TRANSPORTER_1"/>
    <property type="match status" value="1"/>
</dbReference>
<dbReference type="PANTHER" id="PTHR43335:SF4">
    <property type="entry name" value="ABC TRANSPORTER, ATP-BINDING PROTEIN"/>
    <property type="match status" value="1"/>
</dbReference>
<keyword evidence="3" id="KW-0547">Nucleotide-binding</keyword>
<dbReference type="EMBL" id="AYYR01000124">
    <property type="protein sequence ID" value="KRM73764.1"/>
    <property type="molecule type" value="Genomic_DNA"/>
</dbReference>
<dbReference type="GO" id="GO:0005524">
    <property type="term" value="F:ATP binding"/>
    <property type="evidence" value="ECO:0007669"/>
    <property type="project" value="UniProtKB-KW"/>
</dbReference>
<dbReference type="PROSITE" id="PS50893">
    <property type="entry name" value="ABC_TRANSPORTER_2"/>
    <property type="match status" value="1"/>
</dbReference>
<dbReference type="AlphaFoldDB" id="A0A0R2B747"/>
<dbReference type="Pfam" id="PF00005">
    <property type="entry name" value="ABC_tran"/>
    <property type="match status" value="1"/>
</dbReference>
<evidence type="ECO:0000256" key="1">
    <source>
        <dbReference type="ARBA" id="ARBA00005417"/>
    </source>
</evidence>
<dbReference type="InterPro" id="IPR027417">
    <property type="entry name" value="P-loop_NTPase"/>
</dbReference>
<reference evidence="6 7" key="1">
    <citation type="journal article" date="2015" name="Genome Announc.">
        <title>Expanding the biotechnology potential of lactobacilli through comparative genomics of 213 strains and associated genera.</title>
        <authorList>
            <person name="Sun Z."/>
            <person name="Harris H.M."/>
            <person name="McCann A."/>
            <person name="Guo C."/>
            <person name="Argimon S."/>
            <person name="Zhang W."/>
            <person name="Yang X."/>
            <person name="Jeffery I.B."/>
            <person name="Cooney J.C."/>
            <person name="Kagawa T.F."/>
            <person name="Liu W."/>
            <person name="Song Y."/>
            <person name="Salvetti E."/>
            <person name="Wrobel A."/>
            <person name="Rasinkangas P."/>
            <person name="Parkhill J."/>
            <person name="Rea M.C."/>
            <person name="O'Sullivan O."/>
            <person name="Ritari J."/>
            <person name="Douillard F.P."/>
            <person name="Paul Ross R."/>
            <person name="Yang R."/>
            <person name="Briner A.E."/>
            <person name="Felis G.E."/>
            <person name="de Vos W.M."/>
            <person name="Barrangou R."/>
            <person name="Klaenhammer T.R."/>
            <person name="Caufield P.W."/>
            <person name="Cui Y."/>
            <person name="Zhang H."/>
            <person name="O'Toole P.W."/>
        </authorList>
    </citation>
    <scope>NUCLEOTIDE SEQUENCE [LARGE SCALE GENOMIC DNA]</scope>
    <source>
        <strain evidence="6 7">DSM 20515</strain>
    </source>
</reference>
<dbReference type="InterPro" id="IPR017871">
    <property type="entry name" value="ABC_transporter-like_CS"/>
</dbReference>
<evidence type="ECO:0000256" key="4">
    <source>
        <dbReference type="ARBA" id="ARBA00022840"/>
    </source>
</evidence>
<evidence type="ECO:0000256" key="3">
    <source>
        <dbReference type="ARBA" id="ARBA00022741"/>
    </source>
</evidence>